<reference evidence="17" key="1">
    <citation type="journal article" date="2019" name="Int. J. Syst. Evol. Microbiol.">
        <title>The Global Catalogue of Microorganisms (GCM) 10K type strain sequencing project: providing services to taxonomists for standard genome sequencing and annotation.</title>
        <authorList>
            <consortium name="The Broad Institute Genomics Platform"/>
            <consortium name="The Broad Institute Genome Sequencing Center for Infectious Disease"/>
            <person name="Wu L."/>
            <person name="Ma J."/>
        </authorList>
    </citation>
    <scope>NUCLEOTIDE SEQUENCE [LARGE SCALE GENOMIC DNA]</scope>
    <source>
        <strain evidence="17">CGMCC 1.12151</strain>
    </source>
</reference>
<evidence type="ECO:0000259" key="15">
    <source>
        <dbReference type="Pfam" id="PF01326"/>
    </source>
</evidence>
<keyword evidence="7" id="KW-0808">Transferase</keyword>
<evidence type="ECO:0000256" key="14">
    <source>
        <dbReference type="ARBA" id="ARBA00047700"/>
    </source>
</evidence>
<accession>A0ABV9M8D9</accession>
<evidence type="ECO:0000256" key="2">
    <source>
        <dbReference type="ARBA" id="ARBA00002988"/>
    </source>
</evidence>
<comment type="pathway">
    <text evidence="3">Carbohydrate biosynthesis; gluconeogenesis.</text>
</comment>
<evidence type="ECO:0000256" key="10">
    <source>
        <dbReference type="ARBA" id="ARBA00022777"/>
    </source>
</evidence>
<evidence type="ECO:0000256" key="8">
    <source>
        <dbReference type="ARBA" id="ARBA00022723"/>
    </source>
</evidence>
<comment type="similarity">
    <text evidence="4">Belongs to the PEP-utilizing enzyme family.</text>
</comment>
<comment type="catalytic activity">
    <reaction evidence="14">
        <text>pyruvate + ATP + H2O = phosphoenolpyruvate + AMP + phosphate + 2 H(+)</text>
        <dbReference type="Rhea" id="RHEA:11364"/>
        <dbReference type="ChEBI" id="CHEBI:15361"/>
        <dbReference type="ChEBI" id="CHEBI:15377"/>
        <dbReference type="ChEBI" id="CHEBI:15378"/>
        <dbReference type="ChEBI" id="CHEBI:30616"/>
        <dbReference type="ChEBI" id="CHEBI:43474"/>
        <dbReference type="ChEBI" id="CHEBI:58702"/>
        <dbReference type="ChEBI" id="CHEBI:456215"/>
        <dbReference type="EC" id="2.7.9.2"/>
    </reaction>
</comment>
<evidence type="ECO:0000256" key="13">
    <source>
        <dbReference type="ARBA" id="ARBA00033470"/>
    </source>
</evidence>
<evidence type="ECO:0000256" key="6">
    <source>
        <dbReference type="ARBA" id="ARBA00021623"/>
    </source>
</evidence>
<organism evidence="16 17">
    <name type="scientific">Planococcus dechangensis</name>
    <dbReference type="NCBI Taxonomy" id="1176255"/>
    <lineage>
        <taxon>Bacteria</taxon>
        <taxon>Bacillati</taxon>
        <taxon>Bacillota</taxon>
        <taxon>Bacilli</taxon>
        <taxon>Bacillales</taxon>
        <taxon>Caryophanaceae</taxon>
        <taxon>Planococcus</taxon>
    </lineage>
</organism>
<dbReference type="EC" id="2.7.9.2" evidence="5"/>
<name>A0ABV9M8D9_9BACL</name>
<dbReference type="PANTHER" id="PTHR43030">
    <property type="entry name" value="PHOSPHOENOLPYRUVATE SYNTHASE"/>
    <property type="match status" value="1"/>
</dbReference>
<feature type="domain" description="Pyruvate phosphate dikinase AMP/ATP-binding" evidence="15">
    <location>
        <begin position="14"/>
        <end position="112"/>
    </location>
</feature>
<comment type="caution">
    <text evidence="16">The sequence shown here is derived from an EMBL/GenBank/DDBJ whole genome shotgun (WGS) entry which is preliminary data.</text>
</comment>
<protein>
    <recommendedName>
        <fullName evidence="6">Phosphoenolpyruvate synthase</fullName>
        <ecNumber evidence="5">2.7.9.2</ecNumber>
    </recommendedName>
    <alternativeName>
        <fullName evidence="13">Pyruvate, water dikinase</fullName>
    </alternativeName>
</protein>
<evidence type="ECO:0000256" key="4">
    <source>
        <dbReference type="ARBA" id="ARBA00007837"/>
    </source>
</evidence>
<dbReference type="Gene3D" id="3.30.1490.20">
    <property type="entry name" value="ATP-grasp fold, A domain"/>
    <property type="match status" value="1"/>
</dbReference>
<evidence type="ECO:0000256" key="9">
    <source>
        <dbReference type="ARBA" id="ARBA00022741"/>
    </source>
</evidence>
<evidence type="ECO:0000256" key="3">
    <source>
        <dbReference type="ARBA" id="ARBA00004742"/>
    </source>
</evidence>
<evidence type="ECO:0000256" key="1">
    <source>
        <dbReference type="ARBA" id="ARBA00001946"/>
    </source>
</evidence>
<evidence type="ECO:0000313" key="16">
    <source>
        <dbReference type="EMBL" id="MFC4712067.1"/>
    </source>
</evidence>
<proteinExistence type="inferred from homology"/>
<dbReference type="InterPro" id="IPR013815">
    <property type="entry name" value="ATP_grasp_subdomain_1"/>
</dbReference>
<dbReference type="EMBL" id="JBHSGL010000005">
    <property type="protein sequence ID" value="MFC4712067.1"/>
    <property type="molecule type" value="Genomic_DNA"/>
</dbReference>
<keyword evidence="11" id="KW-0067">ATP-binding</keyword>
<keyword evidence="8" id="KW-0479">Metal-binding</keyword>
<dbReference type="SUPFAM" id="SSF56059">
    <property type="entry name" value="Glutathione synthetase ATP-binding domain-like"/>
    <property type="match status" value="1"/>
</dbReference>
<evidence type="ECO:0000256" key="7">
    <source>
        <dbReference type="ARBA" id="ARBA00022679"/>
    </source>
</evidence>
<comment type="cofactor">
    <cofactor evidence="1">
        <name>Mg(2+)</name>
        <dbReference type="ChEBI" id="CHEBI:18420"/>
    </cofactor>
</comment>
<gene>
    <name evidence="16" type="ORF">ACFO5U_04335</name>
</gene>
<sequence length="115" mass="12891">MLDFQELEKSDLLLVGGKSLNLAELEKAPGIRVPSVFCITTDAFKHMVNDHPVMDEWLEQLAELQSTDLEKIRLISGNLRTTIENTEIPGEIIQDIADSFEKLGSQLSYAVRTNC</sequence>
<keyword evidence="10" id="KW-0418">Kinase</keyword>
<dbReference type="Pfam" id="PF01326">
    <property type="entry name" value="PPDK_N"/>
    <property type="match status" value="1"/>
</dbReference>
<evidence type="ECO:0000256" key="11">
    <source>
        <dbReference type="ARBA" id="ARBA00022840"/>
    </source>
</evidence>
<dbReference type="PANTHER" id="PTHR43030:SF1">
    <property type="entry name" value="PHOSPHOENOLPYRUVATE SYNTHASE"/>
    <property type="match status" value="1"/>
</dbReference>
<evidence type="ECO:0000256" key="12">
    <source>
        <dbReference type="ARBA" id="ARBA00022842"/>
    </source>
</evidence>
<keyword evidence="9" id="KW-0547">Nucleotide-binding</keyword>
<keyword evidence="12" id="KW-0460">Magnesium</keyword>
<dbReference type="InterPro" id="IPR002192">
    <property type="entry name" value="PPDK_AMP/ATP-bd"/>
</dbReference>
<dbReference type="InterPro" id="IPR006319">
    <property type="entry name" value="PEP_synth"/>
</dbReference>
<evidence type="ECO:0000256" key="5">
    <source>
        <dbReference type="ARBA" id="ARBA00011996"/>
    </source>
</evidence>
<evidence type="ECO:0000313" key="17">
    <source>
        <dbReference type="Proteomes" id="UP001595932"/>
    </source>
</evidence>
<dbReference type="Proteomes" id="UP001595932">
    <property type="component" value="Unassembled WGS sequence"/>
</dbReference>
<keyword evidence="17" id="KW-1185">Reference proteome</keyword>
<comment type="function">
    <text evidence="2">Catalyzes the phosphorylation of pyruvate to phosphoenolpyruvate.</text>
</comment>